<sequence>FLITFDSHMTPVWAIPFPAVTICTHFAVKRSIVDLATTNNKTMIFYASLVCPLADLLKTKVPELEYVGNEFYDFVKQVSPNCSEMMKRCFFLSEEVDCCSIFDPVMTDSGMCLIFNNLPFSRIFSNNTYVPFPSKTHPPNTRYWNPEDGYPQPDYRGRNDSSTYPNWSQLAGDFFGLSVELFQNISEWQPQCSGAYSGFKVSLSNPADLPLFPQMKIRLAMNRETNLVLTPVTLMSRKDLASVSPRVRSCVFRGEMPLHFFSQYSDNNCHIECISHLYIHECGCVPYQYPRGRHIRICSRRKDTNCLQRAITKMTRSAMKRARMGKIHTHPCDCLKGCQELCYKSAHFYTDFIYTGKDP</sequence>
<proteinExistence type="inferred from homology"/>
<protein>
    <submittedName>
        <fullName evidence="13">Uncharacterized protein</fullName>
    </submittedName>
</protein>
<evidence type="ECO:0000256" key="2">
    <source>
        <dbReference type="ARBA" id="ARBA00007193"/>
    </source>
</evidence>
<keyword evidence="10 12" id="KW-0739">Sodium transport</keyword>
<feature type="non-terminal residue" evidence="13">
    <location>
        <position position="1"/>
    </location>
</feature>
<dbReference type="GO" id="GO:0015280">
    <property type="term" value="F:ligand-gated sodium channel activity"/>
    <property type="evidence" value="ECO:0007669"/>
    <property type="project" value="TreeGrafter"/>
</dbReference>
<comment type="similarity">
    <text evidence="2 12">Belongs to the amiloride-sensitive sodium channel (TC 1.A.6) family.</text>
</comment>
<dbReference type="AlphaFoldDB" id="A0A1B6HF37"/>
<evidence type="ECO:0000313" key="13">
    <source>
        <dbReference type="EMBL" id="JAS73221.1"/>
    </source>
</evidence>
<dbReference type="PRINTS" id="PR01078">
    <property type="entry name" value="AMINACHANNEL"/>
</dbReference>
<keyword evidence="8 12" id="KW-0406">Ion transport</keyword>
<evidence type="ECO:0000256" key="8">
    <source>
        <dbReference type="ARBA" id="ARBA00023065"/>
    </source>
</evidence>
<dbReference type="PANTHER" id="PTHR11690">
    <property type="entry name" value="AMILORIDE-SENSITIVE SODIUM CHANNEL-RELATED"/>
    <property type="match status" value="1"/>
</dbReference>
<evidence type="ECO:0000256" key="1">
    <source>
        <dbReference type="ARBA" id="ARBA00004141"/>
    </source>
</evidence>
<evidence type="ECO:0000256" key="5">
    <source>
        <dbReference type="ARBA" id="ARBA00022692"/>
    </source>
</evidence>
<gene>
    <name evidence="13" type="ORF">g.3148</name>
</gene>
<keyword evidence="5 12" id="KW-0812">Transmembrane</keyword>
<evidence type="ECO:0000256" key="10">
    <source>
        <dbReference type="ARBA" id="ARBA00023201"/>
    </source>
</evidence>
<comment type="subcellular location">
    <subcellularLocation>
        <location evidence="1">Membrane</location>
        <topology evidence="1">Multi-pass membrane protein</topology>
    </subcellularLocation>
</comment>
<evidence type="ECO:0000256" key="7">
    <source>
        <dbReference type="ARBA" id="ARBA00023053"/>
    </source>
</evidence>
<name>A0A1B6HF37_9HEMI</name>
<evidence type="ECO:0000256" key="4">
    <source>
        <dbReference type="ARBA" id="ARBA00022461"/>
    </source>
</evidence>
<dbReference type="Pfam" id="PF00858">
    <property type="entry name" value="ASC"/>
    <property type="match status" value="1"/>
</dbReference>
<keyword evidence="11 12" id="KW-0407">Ion channel</keyword>
<evidence type="ECO:0000256" key="9">
    <source>
        <dbReference type="ARBA" id="ARBA00023136"/>
    </source>
</evidence>
<keyword evidence="3 12" id="KW-0813">Transport</keyword>
<dbReference type="InterPro" id="IPR001873">
    <property type="entry name" value="ENaC"/>
</dbReference>
<evidence type="ECO:0000256" key="3">
    <source>
        <dbReference type="ARBA" id="ARBA00022448"/>
    </source>
</evidence>
<evidence type="ECO:0000256" key="11">
    <source>
        <dbReference type="ARBA" id="ARBA00023303"/>
    </source>
</evidence>
<keyword evidence="4 12" id="KW-0894">Sodium channel</keyword>
<feature type="non-terminal residue" evidence="13">
    <location>
        <position position="359"/>
    </location>
</feature>
<dbReference type="EMBL" id="GECU01034485">
    <property type="protein sequence ID" value="JAS73221.1"/>
    <property type="molecule type" value="Transcribed_RNA"/>
</dbReference>
<evidence type="ECO:0000256" key="12">
    <source>
        <dbReference type="RuleBase" id="RU000679"/>
    </source>
</evidence>
<keyword evidence="9" id="KW-0472">Membrane</keyword>
<keyword evidence="6" id="KW-1133">Transmembrane helix</keyword>
<reference evidence="13" key="1">
    <citation type="submission" date="2015-11" db="EMBL/GenBank/DDBJ databases">
        <title>De novo transcriptome assembly of four potential Pierce s Disease insect vectors from Arizona vineyards.</title>
        <authorList>
            <person name="Tassone E.E."/>
        </authorList>
    </citation>
    <scope>NUCLEOTIDE SEQUENCE</scope>
</reference>
<evidence type="ECO:0000256" key="6">
    <source>
        <dbReference type="ARBA" id="ARBA00022989"/>
    </source>
</evidence>
<dbReference type="Gene3D" id="2.60.470.10">
    <property type="entry name" value="Acid-sensing ion channels like domains"/>
    <property type="match status" value="1"/>
</dbReference>
<dbReference type="GO" id="GO:0005886">
    <property type="term" value="C:plasma membrane"/>
    <property type="evidence" value="ECO:0007669"/>
    <property type="project" value="TreeGrafter"/>
</dbReference>
<accession>A0A1B6HF37</accession>
<dbReference type="PANTHER" id="PTHR11690:SF243">
    <property type="entry name" value="PICKPOCKET 12-RELATED"/>
    <property type="match status" value="1"/>
</dbReference>
<organism evidence="13">
    <name type="scientific">Homalodisca liturata</name>
    <dbReference type="NCBI Taxonomy" id="320908"/>
    <lineage>
        <taxon>Eukaryota</taxon>
        <taxon>Metazoa</taxon>
        <taxon>Ecdysozoa</taxon>
        <taxon>Arthropoda</taxon>
        <taxon>Hexapoda</taxon>
        <taxon>Insecta</taxon>
        <taxon>Pterygota</taxon>
        <taxon>Neoptera</taxon>
        <taxon>Paraneoptera</taxon>
        <taxon>Hemiptera</taxon>
        <taxon>Auchenorrhyncha</taxon>
        <taxon>Membracoidea</taxon>
        <taxon>Cicadellidae</taxon>
        <taxon>Cicadellinae</taxon>
        <taxon>Proconiini</taxon>
        <taxon>Homalodisca</taxon>
    </lineage>
</organism>
<keyword evidence="7" id="KW-0915">Sodium</keyword>